<keyword evidence="5" id="KW-0614">Plasmid</keyword>
<dbReference type="Gene3D" id="3.30.70.270">
    <property type="match status" value="1"/>
</dbReference>
<dbReference type="InterPro" id="IPR054767">
    <property type="entry name" value="Cas10-Cmr2_palm2"/>
</dbReference>
<dbReference type="RefSeq" id="WP_353933371.1">
    <property type="nucleotide sequence ID" value="NZ_CP150887.1"/>
</dbReference>
<proteinExistence type="predicted"/>
<dbReference type="InterPro" id="IPR038242">
    <property type="entry name" value="Cmr2_N"/>
</dbReference>
<dbReference type="InterPro" id="IPR043128">
    <property type="entry name" value="Rev_trsase/Diguanyl_cyclase"/>
</dbReference>
<dbReference type="Pfam" id="PF22335">
    <property type="entry name" value="Cas10-Cmr2_palm2"/>
    <property type="match status" value="1"/>
</dbReference>
<geneLocation type="plasmid" evidence="5 6">
    <name>unnamed</name>
</geneLocation>
<feature type="domain" description="CRISPR-associated protein Cmr2 N-terminal" evidence="3">
    <location>
        <begin position="11"/>
        <end position="64"/>
    </location>
</feature>
<evidence type="ECO:0000313" key="5">
    <source>
        <dbReference type="EMBL" id="WZB90488.1"/>
    </source>
</evidence>
<feature type="domain" description="Cas10/Cmr2 second palm" evidence="4">
    <location>
        <begin position="286"/>
        <end position="413"/>
    </location>
</feature>
<reference evidence="5 6" key="1">
    <citation type="submission" date="2024-04" db="EMBL/GenBank/DDBJ databases">
        <title>Okeanomitos corallinicola gen. &amp; sp. nov. (Nostocales, Cyanobacteria), a new toxic marine heterocyst-forming cyanobacterium from a coral reef.</title>
        <authorList>
            <person name="Li H."/>
            <person name="Li R."/>
            <person name="Kang J."/>
            <person name="Hii K.S."/>
            <person name="Mohamed H.F."/>
            <person name="Xu X."/>
            <person name="Luo Z."/>
        </authorList>
    </citation>
    <scope>NUCLEOTIDE SEQUENCE [LARGE SCALE GENOMIC DNA]</scope>
    <source>
        <strain evidence="5 6">TIOX110</strain>
        <plasmid evidence="5 6">unnamed</plasmid>
    </source>
</reference>
<evidence type="ECO:0000256" key="1">
    <source>
        <dbReference type="ARBA" id="ARBA00022741"/>
    </source>
</evidence>
<dbReference type="Pfam" id="PF12469">
    <property type="entry name" value="Cmr2_N"/>
    <property type="match status" value="1"/>
</dbReference>
<keyword evidence="2" id="KW-0051">Antiviral defense</keyword>
<protein>
    <submittedName>
        <fullName evidence="5">Type III-B CRISPR-associated protein Cas10/Cmr2</fullName>
    </submittedName>
</protein>
<dbReference type="Gene3D" id="3.30.70.2220">
    <property type="entry name" value="CRISPR-Cas system, Cmr2 subunit, D1 domain, cysteine cluster"/>
    <property type="match status" value="1"/>
</dbReference>
<dbReference type="EMBL" id="CP150887">
    <property type="protein sequence ID" value="WZB90488.1"/>
    <property type="molecule type" value="Genomic_DNA"/>
</dbReference>
<dbReference type="InterPro" id="IPR024615">
    <property type="entry name" value="CRISPR-assoc_Cmr2_N"/>
</dbReference>
<accession>A0ABZ2V1T0</accession>
<evidence type="ECO:0000259" key="4">
    <source>
        <dbReference type="Pfam" id="PF22335"/>
    </source>
</evidence>
<organism evidence="5 6">
    <name type="scientific">Okeanomitos corallinicola TIOX110</name>
    <dbReference type="NCBI Taxonomy" id="3133117"/>
    <lineage>
        <taxon>Bacteria</taxon>
        <taxon>Bacillati</taxon>
        <taxon>Cyanobacteriota</taxon>
        <taxon>Cyanophyceae</taxon>
        <taxon>Nostocales</taxon>
        <taxon>Aphanizomenonaceae</taxon>
        <taxon>Okeanomitos</taxon>
    </lineage>
</organism>
<gene>
    <name evidence="5" type="ORF">WJM97_23085</name>
</gene>
<evidence type="ECO:0000313" key="6">
    <source>
        <dbReference type="Proteomes" id="UP001483337"/>
    </source>
</evidence>
<keyword evidence="1" id="KW-0547">Nucleotide-binding</keyword>
<sequence>MEKPKKYAKITVITFAPVQGFIEKSRKLRDLYGSSFLISYLAWMLCKTAEVQYQCQVISPALINVIQGTPNQIIIDGDFPENAARNTLNLAWKCVTKACQEWLEDCYQIPRNYKLWNRVWQLWINHTWEFFWVQKENSTIDEARQLLNNCKYQRDWTGINWQGESSTLSGADAIAYPQMDQIADPRQYNYQEQKASIGQFYQAIQQKFGESFIDSREELSLPELVKRIITHQDVSNRLIEKVKKYFLHTENDFYELFKDIQQLAKDLNIDTFKELNRHENNYWTGWFMGDGDEAGKFLKKYPDKTKEFSETMRHWGKNFKDDPPENCRVVYAGGDDFFGIFYDIKTGKQLNPYLCIQEFIKFKEDYWHKPEKKDICASVGFVWTGAGVPQRDVLQHCREAEKSAKSHGRDRIAMRVLFNNGNYIEWVCPWEFLEILNSYEDRNKTQPNFADFWYVLYLLAIAKLLHEEYLQLLDLYFYSLIHKRRLAKPNWTHIYNDIATLESRHAFGKTKKESREIALALIDIYFPSYAEKIRDENNWWNKLNKDEILETGGILGDRTNYTIDNTTNQLDQQKINQAINNWVINLAKIGFHLCS</sequence>
<evidence type="ECO:0000256" key="2">
    <source>
        <dbReference type="ARBA" id="ARBA00023118"/>
    </source>
</evidence>
<evidence type="ECO:0000259" key="3">
    <source>
        <dbReference type="Pfam" id="PF12469"/>
    </source>
</evidence>
<keyword evidence="6" id="KW-1185">Reference proteome</keyword>
<dbReference type="Proteomes" id="UP001483337">
    <property type="component" value="Plasmid unnamed"/>
</dbReference>
<name>A0ABZ2V1T0_9CYAN</name>